<gene>
    <name evidence="2" type="ORF">PC117_g20447</name>
</gene>
<proteinExistence type="predicted"/>
<evidence type="ECO:0000256" key="1">
    <source>
        <dbReference type="SAM" id="MobiDB-lite"/>
    </source>
</evidence>
<organism evidence="2 3">
    <name type="scientific">Phytophthora cactorum</name>
    <dbReference type="NCBI Taxonomy" id="29920"/>
    <lineage>
        <taxon>Eukaryota</taxon>
        <taxon>Sar</taxon>
        <taxon>Stramenopiles</taxon>
        <taxon>Oomycota</taxon>
        <taxon>Peronosporomycetes</taxon>
        <taxon>Peronosporales</taxon>
        <taxon>Peronosporaceae</taxon>
        <taxon>Phytophthora</taxon>
    </lineage>
</organism>
<feature type="region of interest" description="Disordered" evidence="1">
    <location>
        <begin position="1"/>
        <end position="67"/>
    </location>
</feature>
<evidence type="ECO:0000313" key="2">
    <source>
        <dbReference type="EMBL" id="KAG2906617.1"/>
    </source>
</evidence>
<dbReference type="Proteomes" id="UP000736787">
    <property type="component" value="Unassembled WGS sequence"/>
</dbReference>
<accession>A0A8T1BN43</accession>
<sequence length="229" mass="22898">MTASVVSTAPAGAESAPYPAPTTPAHAASDMSPVRDGVQPENGRGRQRHTRAPGSPHIENSRPSGTACRTRDLAQLRHSAGFAVGRRWVVADVAAGGAATMGAFNARRSGLNPANGAAAETPIATRGGLILLMTSRFFCRRISARLAMCGLARTGCTTAAASDEMTPVDGATEGIGVSWSADDAGGAGATMVAWNGLLGADASATGDDEEAGEIAPAASEAGGAGLWAL</sequence>
<protein>
    <submittedName>
        <fullName evidence="2">Uncharacterized protein</fullName>
    </submittedName>
</protein>
<name>A0A8T1BN43_9STRA</name>
<comment type="caution">
    <text evidence="2">The sequence shown here is derived from an EMBL/GenBank/DDBJ whole genome shotgun (WGS) entry which is preliminary data.</text>
</comment>
<dbReference type="AlphaFoldDB" id="A0A8T1BN43"/>
<evidence type="ECO:0000313" key="3">
    <source>
        <dbReference type="Proteomes" id="UP000736787"/>
    </source>
</evidence>
<reference evidence="2" key="1">
    <citation type="submission" date="2018-10" db="EMBL/GenBank/DDBJ databases">
        <title>Effector identification in a new, highly contiguous assembly of the strawberry crown rot pathogen Phytophthora cactorum.</title>
        <authorList>
            <person name="Armitage A.D."/>
            <person name="Nellist C.F."/>
            <person name="Bates H."/>
            <person name="Vickerstaff R.J."/>
            <person name="Harrison R.J."/>
        </authorList>
    </citation>
    <scope>NUCLEOTIDE SEQUENCE</scope>
    <source>
        <strain evidence="2">4040</strain>
    </source>
</reference>
<dbReference type="EMBL" id="RCMK01000952">
    <property type="protein sequence ID" value="KAG2906617.1"/>
    <property type="molecule type" value="Genomic_DNA"/>
</dbReference>
<dbReference type="VEuPathDB" id="FungiDB:PC110_g9988"/>